<feature type="domain" description="EF-hand" evidence="2">
    <location>
        <begin position="64"/>
        <end position="99"/>
    </location>
</feature>
<protein>
    <recommendedName>
        <fullName evidence="2">EF-hand domain-containing protein</fullName>
    </recommendedName>
</protein>
<accession>A0A8S1W2V2</accession>
<keyword evidence="1" id="KW-0472">Membrane</keyword>
<dbReference type="AlphaFoldDB" id="A0A8S1W2V2"/>
<feature type="transmembrane region" description="Helical" evidence="1">
    <location>
        <begin position="217"/>
        <end position="235"/>
    </location>
</feature>
<gene>
    <name evidence="3" type="ORF">PPENT_87.1.T0790026</name>
</gene>
<dbReference type="EMBL" id="CAJJDO010000079">
    <property type="protein sequence ID" value="CAD8182612.1"/>
    <property type="molecule type" value="Genomic_DNA"/>
</dbReference>
<dbReference type="GO" id="GO:0005509">
    <property type="term" value="F:calcium ion binding"/>
    <property type="evidence" value="ECO:0007669"/>
    <property type="project" value="InterPro"/>
</dbReference>
<dbReference type="InterPro" id="IPR018247">
    <property type="entry name" value="EF_Hand_1_Ca_BS"/>
</dbReference>
<evidence type="ECO:0000313" key="3">
    <source>
        <dbReference type="EMBL" id="CAD8182612.1"/>
    </source>
</evidence>
<reference evidence="3" key="1">
    <citation type="submission" date="2021-01" db="EMBL/GenBank/DDBJ databases">
        <authorList>
            <consortium name="Genoscope - CEA"/>
            <person name="William W."/>
        </authorList>
    </citation>
    <scope>NUCLEOTIDE SEQUENCE</scope>
</reference>
<keyword evidence="1" id="KW-1133">Transmembrane helix</keyword>
<dbReference type="PROSITE" id="PS00303">
    <property type="entry name" value="S100_CABP"/>
    <property type="match status" value="1"/>
</dbReference>
<sequence length="239" mass="28349">MSPQIVDQKQYNSKTQDLMNAYKQIKARNYHGKKSISLILYPNTSLKLLKAQNLINDIRQRIYKKKIDIHKLIAHLDISKDKCLDFDEFGKFLMKVDKDITRQKIDYIRIKPNLKFGLKIIMHSNQNIYQFILNGNAQQQQRNGSYKKLSNLPHQLKSQDSIHEKNQSILEKLKLSIQKQKKIYKTSNLINVLIRDWIKIIVKKNRASYNLSRNNCWFLLLLMKMVIAILISKNFNKFK</sequence>
<dbReference type="PROSITE" id="PS50222">
    <property type="entry name" value="EF_HAND_2"/>
    <property type="match status" value="1"/>
</dbReference>
<keyword evidence="4" id="KW-1185">Reference proteome</keyword>
<dbReference type="InterPro" id="IPR002048">
    <property type="entry name" value="EF_hand_dom"/>
</dbReference>
<name>A0A8S1W2V2_9CILI</name>
<organism evidence="3 4">
    <name type="scientific">Paramecium pentaurelia</name>
    <dbReference type="NCBI Taxonomy" id="43138"/>
    <lineage>
        <taxon>Eukaryota</taxon>
        <taxon>Sar</taxon>
        <taxon>Alveolata</taxon>
        <taxon>Ciliophora</taxon>
        <taxon>Intramacronucleata</taxon>
        <taxon>Oligohymenophorea</taxon>
        <taxon>Peniculida</taxon>
        <taxon>Parameciidae</taxon>
        <taxon>Paramecium</taxon>
    </lineage>
</organism>
<evidence type="ECO:0000313" key="4">
    <source>
        <dbReference type="Proteomes" id="UP000689195"/>
    </source>
</evidence>
<keyword evidence="1" id="KW-0812">Transmembrane</keyword>
<proteinExistence type="predicted"/>
<evidence type="ECO:0000256" key="1">
    <source>
        <dbReference type="SAM" id="Phobius"/>
    </source>
</evidence>
<dbReference type="InterPro" id="IPR001751">
    <property type="entry name" value="S100/CaBP7/8-like_CS"/>
</dbReference>
<dbReference type="Proteomes" id="UP000689195">
    <property type="component" value="Unassembled WGS sequence"/>
</dbReference>
<dbReference type="PROSITE" id="PS00018">
    <property type="entry name" value="EF_HAND_1"/>
    <property type="match status" value="1"/>
</dbReference>
<comment type="caution">
    <text evidence="3">The sequence shown here is derived from an EMBL/GenBank/DDBJ whole genome shotgun (WGS) entry which is preliminary data.</text>
</comment>
<evidence type="ECO:0000259" key="2">
    <source>
        <dbReference type="PROSITE" id="PS50222"/>
    </source>
</evidence>